<evidence type="ECO:0000256" key="1">
    <source>
        <dbReference type="PROSITE-ProRule" id="PRU00409"/>
    </source>
</evidence>
<sequence>MNSDGSRVPRRVLVTGIGGQPGFDLARRLLQLGCEVIGTDADPLANGLSLPGLTVRQSISSTDPRYDADLLRLCRDLRPQAMVSAVESELPQLLSLRARLSEMGVRTWLPPQRAIHACLDKAEFAATLVEHGIPTPRTWLPHQIADIPDDCPLVVKPRHGQGSQNVVFCRTWQQALILCEVVPEPIVQARVDGREFSADCLVDRNGKASVILRYRLLTKGGLSMVSSTFHDPEVANAVAATLAAVGAAGLCCVQGFLRDDSPGRRVVVTEMNARVAGGFLLAEAAGADLIEQALAGLWGLRVDHERLRYRPGVLLTKYVETLTVRDLAPVRHSAWTTHPQPFQFLAEGPSDDNF</sequence>
<name>A0ABZ1YP03_9NOCA</name>
<dbReference type="EMBL" id="CP109441">
    <property type="protein sequence ID" value="WUV44005.1"/>
    <property type="molecule type" value="Genomic_DNA"/>
</dbReference>
<accession>A0ABZ1YP03</accession>
<dbReference type="Gene3D" id="3.30.470.20">
    <property type="entry name" value="ATP-grasp fold, B domain"/>
    <property type="match status" value="1"/>
</dbReference>
<gene>
    <name evidence="3" type="ORF">OG563_33085</name>
</gene>
<keyword evidence="1" id="KW-0067">ATP-binding</keyword>
<keyword evidence="1" id="KW-0547">Nucleotide-binding</keyword>
<evidence type="ECO:0000313" key="4">
    <source>
        <dbReference type="Proteomes" id="UP001432062"/>
    </source>
</evidence>
<dbReference type="Gene3D" id="3.30.1490.20">
    <property type="entry name" value="ATP-grasp fold, A domain"/>
    <property type="match status" value="1"/>
</dbReference>
<dbReference type="Gene3D" id="3.40.50.720">
    <property type="entry name" value="NAD(P)-binding Rossmann-like Domain"/>
    <property type="match status" value="1"/>
</dbReference>
<keyword evidence="4" id="KW-1185">Reference proteome</keyword>
<dbReference type="InterPro" id="IPR011761">
    <property type="entry name" value="ATP-grasp"/>
</dbReference>
<dbReference type="Pfam" id="PF02655">
    <property type="entry name" value="ATP-grasp_3"/>
    <property type="match status" value="1"/>
</dbReference>
<organism evidence="3 4">
    <name type="scientific">Nocardia vinacea</name>
    <dbReference type="NCBI Taxonomy" id="96468"/>
    <lineage>
        <taxon>Bacteria</taxon>
        <taxon>Bacillati</taxon>
        <taxon>Actinomycetota</taxon>
        <taxon>Actinomycetes</taxon>
        <taxon>Mycobacteriales</taxon>
        <taxon>Nocardiaceae</taxon>
        <taxon>Nocardia</taxon>
    </lineage>
</organism>
<dbReference type="SUPFAM" id="SSF51735">
    <property type="entry name" value="NAD(P)-binding Rossmann-fold domains"/>
    <property type="match status" value="1"/>
</dbReference>
<reference evidence="3" key="1">
    <citation type="submission" date="2022-10" db="EMBL/GenBank/DDBJ databases">
        <title>The complete genomes of actinobacterial strains from the NBC collection.</title>
        <authorList>
            <person name="Joergensen T.S."/>
            <person name="Alvarez Arevalo M."/>
            <person name="Sterndorff E.B."/>
            <person name="Faurdal D."/>
            <person name="Vuksanovic O."/>
            <person name="Mourched A.-S."/>
            <person name="Charusanti P."/>
            <person name="Shaw S."/>
            <person name="Blin K."/>
            <person name="Weber T."/>
        </authorList>
    </citation>
    <scope>NUCLEOTIDE SEQUENCE</scope>
    <source>
        <strain evidence="3">NBC_01482</strain>
    </source>
</reference>
<dbReference type="SUPFAM" id="SSF56059">
    <property type="entry name" value="Glutathione synthetase ATP-binding domain-like"/>
    <property type="match status" value="1"/>
</dbReference>
<dbReference type="RefSeq" id="WP_329406666.1">
    <property type="nucleotide sequence ID" value="NZ_CP109441.1"/>
</dbReference>
<dbReference type="InterPro" id="IPR003806">
    <property type="entry name" value="ATP-grasp_PylC-type"/>
</dbReference>
<dbReference type="InterPro" id="IPR036291">
    <property type="entry name" value="NAD(P)-bd_dom_sf"/>
</dbReference>
<dbReference type="InterPro" id="IPR013815">
    <property type="entry name" value="ATP_grasp_subdomain_1"/>
</dbReference>
<feature type="domain" description="ATP-grasp" evidence="2">
    <location>
        <begin position="125"/>
        <end position="298"/>
    </location>
</feature>
<evidence type="ECO:0000313" key="3">
    <source>
        <dbReference type="EMBL" id="WUV44005.1"/>
    </source>
</evidence>
<proteinExistence type="predicted"/>
<protein>
    <submittedName>
        <fullName evidence="3">ATP-grasp domain-containing protein</fullName>
    </submittedName>
</protein>
<dbReference type="Proteomes" id="UP001432062">
    <property type="component" value="Chromosome"/>
</dbReference>
<evidence type="ECO:0000259" key="2">
    <source>
        <dbReference type="PROSITE" id="PS50975"/>
    </source>
</evidence>
<dbReference type="PROSITE" id="PS50975">
    <property type="entry name" value="ATP_GRASP"/>
    <property type="match status" value="1"/>
</dbReference>